<evidence type="ECO:0000313" key="2">
    <source>
        <dbReference type="Proteomes" id="UP000886998"/>
    </source>
</evidence>
<keyword evidence="2" id="KW-1185">Reference proteome</keyword>
<gene>
    <name evidence="1" type="ORF">TNIN_207531</name>
</gene>
<protein>
    <submittedName>
        <fullName evidence="1">Uncharacterized protein</fullName>
    </submittedName>
</protein>
<evidence type="ECO:0000313" key="1">
    <source>
        <dbReference type="EMBL" id="GFY77998.1"/>
    </source>
</evidence>
<sequence>MASTESDETGIVDVKTIQVRNFSRDNLHKDERAHFVIKRKNHTSEIFSVLVYRNGMDSTCREYVSVEIFKVHESDSEVLV</sequence>
<comment type="caution">
    <text evidence="1">The sequence shown here is derived from an EMBL/GenBank/DDBJ whole genome shotgun (WGS) entry which is preliminary data.</text>
</comment>
<dbReference type="EMBL" id="BMAV01022756">
    <property type="protein sequence ID" value="GFY77998.1"/>
    <property type="molecule type" value="Genomic_DNA"/>
</dbReference>
<dbReference type="AlphaFoldDB" id="A0A8X6YVX0"/>
<name>A0A8X6YVX0_9ARAC</name>
<dbReference type="Proteomes" id="UP000886998">
    <property type="component" value="Unassembled WGS sequence"/>
</dbReference>
<reference evidence="1" key="1">
    <citation type="submission" date="2020-08" db="EMBL/GenBank/DDBJ databases">
        <title>Multicomponent nature underlies the extraordinary mechanical properties of spider dragline silk.</title>
        <authorList>
            <person name="Kono N."/>
            <person name="Nakamura H."/>
            <person name="Mori M."/>
            <person name="Yoshida Y."/>
            <person name="Ohtoshi R."/>
            <person name="Malay A.D."/>
            <person name="Moran D.A.P."/>
            <person name="Tomita M."/>
            <person name="Numata K."/>
            <person name="Arakawa K."/>
        </authorList>
    </citation>
    <scope>NUCLEOTIDE SEQUENCE</scope>
</reference>
<proteinExistence type="predicted"/>
<accession>A0A8X6YVX0</accession>
<organism evidence="1 2">
    <name type="scientific">Trichonephila inaurata madagascariensis</name>
    <dbReference type="NCBI Taxonomy" id="2747483"/>
    <lineage>
        <taxon>Eukaryota</taxon>
        <taxon>Metazoa</taxon>
        <taxon>Ecdysozoa</taxon>
        <taxon>Arthropoda</taxon>
        <taxon>Chelicerata</taxon>
        <taxon>Arachnida</taxon>
        <taxon>Araneae</taxon>
        <taxon>Araneomorphae</taxon>
        <taxon>Entelegynae</taxon>
        <taxon>Araneoidea</taxon>
        <taxon>Nephilidae</taxon>
        <taxon>Trichonephila</taxon>
        <taxon>Trichonephila inaurata</taxon>
    </lineage>
</organism>